<comment type="caution">
    <text evidence="1">The sequence shown here is derived from an EMBL/GenBank/DDBJ whole genome shotgun (WGS) entry which is preliminary data.</text>
</comment>
<reference evidence="1" key="1">
    <citation type="journal article" date="2023" name="Science">
        <title>Genome structures resolve the early diversification of teleost fishes.</title>
        <authorList>
            <person name="Parey E."/>
            <person name="Louis A."/>
            <person name="Montfort J."/>
            <person name="Bouchez O."/>
            <person name="Roques C."/>
            <person name="Iampietro C."/>
            <person name="Lluch J."/>
            <person name="Castinel A."/>
            <person name="Donnadieu C."/>
            <person name="Desvignes T."/>
            <person name="Floi Bucao C."/>
            <person name="Jouanno E."/>
            <person name="Wen M."/>
            <person name="Mejri S."/>
            <person name="Dirks R."/>
            <person name="Jansen H."/>
            <person name="Henkel C."/>
            <person name="Chen W.J."/>
            <person name="Zahm M."/>
            <person name="Cabau C."/>
            <person name="Klopp C."/>
            <person name="Thompson A.W."/>
            <person name="Robinson-Rechavi M."/>
            <person name="Braasch I."/>
            <person name="Lecointre G."/>
            <person name="Bobe J."/>
            <person name="Postlethwait J.H."/>
            <person name="Berthelot C."/>
            <person name="Roest Crollius H."/>
            <person name="Guiguen Y."/>
        </authorList>
    </citation>
    <scope>NUCLEOTIDE SEQUENCE</scope>
    <source>
        <strain evidence="1">NC1722</strain>
    </source>
</reference>
<gene>
    <name evidence="1" type="ORF">AAFF_G00177550</name>
</gene>
<accession>A0AAD7W6H7</accession>
<keyword evidence="2" id="KW-1185">Reference proteome</keyword>
<sequence>MCEKFKVLKEELVVITNICKKKEERLVAMAVKCELKEEKIAAMAVRKLEAMATKIKRKEELEAVLDLCGENEQKLVSMDQLDQEKEAALQHSVSMLFMGQAQEEAQQLQMEEYRKTICALKREMEGNENTTTALVEFHKE</sequence>
<evidence type="ECO:0000313" key="1">
    <source>
        <dbReference type="EMBL" id="KAJ8386066.1"/>
    </source>
</evidence>
<name>A0AAD7W6H7_9TELE</name>
<organism evidence="1 2">
    <name type="scientific">Aldrovandia affinis</name>
    <dbReference type="NCBI Taxonomy" id="143900"/>
    <lineage>
        <taxon>Eukaryota</taxon>
        <taxon>Metazoa</taxon>
        <taxon>Chordata</taxon>
        <taxon>Craniata</taxon>
        <taxon>Vertebrata</taxon>
        <taxon>Euteleostomi</taxon>
        <taxon>Actinopterygii</taxon>
        <taxon>Neopterygii</taxon>
        <taxon>Teleostei</taxon>
        <taxon>Notacanthiformes</taxon>
        <taxon>Halosauridae</taxon>
        <taxon>Aldrovandia</taxon>
    </lineage>
</organism>
<dbReference type="EMBL" id="JAINUG010000236">
    <property type="protein sequence ID" value="KAJ8386066.1"/>
    <property type="molecule type" value="Genomic_DNA"/>
</dbReference>
<evidence type="ECO:0000313" key="2">
    <source>
        <dbReference type="Proteomes" id="UP001221898"/>
    </source>
</evidence>
<dbReference type="Proteomes" id="UP001221898">
    <property type="component" value="Unassembled WGS sequence"/>
</dbReference>
<protein>
    <submittedName>
        <fullName evidence="1">Uncharacterized protein</fullName>
    </submittedName>
</protein>
<proteinExistence type="predicted"/>
<dbReference type="AlphaFoldDB" id="A0AAD7W6H7"/>